<dbReference type="PANTHER" id="PTHR23221:SF7">
    <property type="entry name" value="PHOSPHATIDYLINOSITOL-GLYCAN-SPECIFIC PHOSPHOLIPASE D"/>
    <property type="match status" value="1"/>
</dbReference>
<reference evidence="7 8" key="1">
    <citation type="submission" date="2018-10" db="EMBL/GenBank/DDBJ databases">
        <title>Genomic Encyclopedia of Archaeal and Bacterial Type Strains, Phase II (KMG-II): from individual species to whole genera.</title>
        <authorList>
            <person name="Goeker M."/>
        </authorList>
    </citation>
    <scope>NUCLEOTIDE SEQUENCE [LARGE SCALE GENOMIC DNA]</scope>
    <source>
        <strain evidence="7 8">DSM 14954</strain>
    </source>
</reference>
<dbReference type="NCBIfam" id="NF012200">
    <property type="entry name" value="choice_anch_D"/>
    <property type="match status" value="3"/>
</dbReference>
<gene>
    <name evidence="7" type="ORF">C8N24_5324</name>
</gene>
<organism evidence="7 8">
    <name type="scientific">Solirubrobacter pauli</name>
    <dbReference type="NCBI Taxonomy" id="166793"/>
    <lineage>
        <taxon>Bacteria</taxon>
        <taxon>Bacillati</taxon>
        <taxon>Actinomycetota</taxon>
        <taxon>Thermoleophilia</taxon>
        <taxon>Solirubrobacterales</taxon>
        <taxon>Solirubrobacteraceae</taxon>
        <taxon>Solirubrobacter</taxon>
    </lineage>
</organism>
<dbReference type="InterPro" id="IPR028994">
    <property type="entry name" value="Integrin_alpha_N"/>
</dbReference>
<dbReference type="PANTHER" id="PTHR23221">
    <property type="entry name" value="GLYCOSYLPHOSPHATIDYLINOSITOL PHOSPHOLIPASE D"/>
    <property type="match status" value="1"/>
</dbReference>
<feature type="signal peptide" evidence="6">
    <location>
        <begin position="1"/>
        <end position="20"/>
    </location>
</feature>
<dbReference type="EMBL" id="RBIL01000002">
    <property type="protein sequence ID" value="RKQ87303.1"/>
    <property type="molecule type" value="Genomic_DNA"/>
</dbReference>
<evidence type="ECO:0000256" key="1">
    <source>
        <dbReference type="ARBA" id="ARBA00022729"/>
    </source>
</evidence>
<dbReference type="InterPro" id="IPR013783">
    <property type="entry name" value="Ig-like_fold"/>
</dbReference>
<dbReference type="AlphaFoldDB" id="A0A660L5V0"/>
<keyword evidence="1 6" id="KW-0732">Signal</keyword>
<dbReference type="RefSeq" id="WP_170179432.1">
    <property type="nucleotide sequence ID" value="NZ_RBIL01000002.1"/>
</dbReference>
<dbReference type="Proteomes" id="UP000278962">
    <property type="component" value="Unassembled WGS sequence"/>
</dbReference>
<dbReference type="InterPro" id="IPR013517">
    <property type="entry name" value="FG-GAP"/>
</dbReference>
<evidence type="ECO:0000256" key="2">
    <source>
        <dbReference type="ARBA" id="ARBA00022737"/>
    </source>
</evidence>
<keyword evidence="2" id="KW-0677">Repeat</keyword>
<name>A0A660L5V0_9ACTN</name>
<dbReference type="PROSITE" id="PS51470">
    <property type="entry name" value="FG_GAP"/>
    <property type="match status" value="1"/>
</dbReference>
<evidence type="ECO:0000256" key="4">
    <source>
        <dbReference type="ARBA" id="ARBA00023180"/>
    </source>
</evidence>
<evidence type="ECO:0000313" key="7">
    <source>
        <dbReference type="EMBL" id="RKQ87303.1"/>
    </source>
</evidence>
<dbReference type="SMART" id="SM00191">
    <property type="entry name" value="Int_alpha"/>
    <property type="match status" value="7"/>
</dbReference>
<comment type="caution">
    <text evidence="7">The sequence shown here is derived from an EMBL/GenBank/DDBJ whole genome shotgun (WGS) entry which is preliminary data.</text>
</comment>
<feature type="region of interest" description="Disordered" evidence="5">
    <location>
        <begin position="842"/>
        <end position="878"/>
    </location>
</feature>
<evidence type="ECO:0000256" key="5">
    <source>
        <dbReference type="SAM" id="MobiDB-lite"/>
    </source>
</evidence>
<keyword evidence="4" id="KW-0325">Glycoprotein</keyword>
<evidence type="ECO:0000256" key="3">
    <source>
        <dbReference type="ARBA" id="ARBA00022801"/>
    </source>
</evidence>
<evidence type="ECO:0000256" key="6">
    <source>
        <dbReference type="SAM" id="SignalP"/>
    </source>
</evidence>
<dbReference type="Gene3D" id="2.60.40.10">
    <property type="entry name" value="Immunoglobulins"/>
    <property type="match status" value="3"/>
</dbReference>
<dbReference type="SUPFAM" id="SSF69318">
    <property type="entry name" value="Integrin alpha N-terminal domain"/>
    <property type="match status" value="2"/>
</dbReference>
<keyword evidence="8" id="KW-1185">Reference proteome</keyword>
<dbReference type="Pfam" id="PF01839">
    <property type="entry name" value="FG-GAP"/>
    <property type="match status" value="4"/>
</dbReference>
<keyword evidence="3" id="KW-0378">Hydrolase</keyword>
<dbReference type="GO" id="GO:0005975">
    <property type="term" value="P:carbohydrate metabolic process"/>
    <property type="evidence" value="ECO:0007669"/>
    <property type="project" value="UniProtKB-ARBA"/>
</dbReference>
<dbReference type="InterPro" id="IPR013519">
    <property type="entry name" value="Int_alpha_beta-p"/>
</dbReference>
<proteinExistence type="predicted"/>
<protein>
    <submittedName>
        <fullName evidence="7">FG-GAP repeat protein</fullName>
    </submittedName>
</protein>
<feature type="chain" id="PRO_5024974657" evidence="6">
    <location>
        <begin position="21"/>
        <end position="983"/>
    </location>
</feature>
<feature type="compositionally biased region" description="Pro residues" evidence="5">
    <location>
        <begin position="842"/>
        <end position="862"/>
    </location>
</feature>
<dbReference type="GO" id="GO:0016787">
    <property type="term" value="F:hydrolase activity"/>
    <property type="evidence" value="ECO:0007669"/>
    <property type="project" value="UniProtKB-KW"/>
</dbReference>
<dbReference type="Gene3D" id="2.130.10.130">
    <property type="entry name" value="Integrin alpha, N-terminal"/>
    <property type="match status" value="3"/>
</dbReference>
<accession>A0A660L5V0</accession>
<sequence>MRGLTLALAGLLLFAAPAAADPAATGPSGTQAFGDAQINTATAPASRSWLVRNTGTDPVWVVSSALSAPDGDQFTLSGTCVERGPENPLAANETCTVVVAFQPRSTGLKTTTLTTITNGPTFTTGAITGTGRHLVAETPVDFGGQRVGTPSAKRVVRITNAGDEAYPLGAVASSVNQFVKGADGCGGTTLAAGASCDVEVGFVPSTAGAKSGFVTIAGHKPHLVALAGEGTEPVGAISPVSADVAGGQTFKVRNTGNEGLVLGTARFSAAGFAVSADGCSGRTVAPGASCSLTAGLTAGDPGWRTAQLELPVVGGAGPVIARVSGRVGFGGLDADPYGTSALARQPLARLTGDGGDNLGAALAGGCDLNGDGFDDVITGASLWSVSPAEQSWEGATYVTFGGSRFGSTDLAATEAGSTIRIEGEKARAQTGTSAACAGDVNGDGIDDLAIGAWAYEYAGRPAGTAAPRGAAYVVFGARDLASAGPLDLGLLGARGYRIVAPNAFEYDHLGYVVTGVGDLDGDGRGELALMANTADSSDTTPARTSNGRIYVVRGQAGTGTVDVSSGALLTLVGVTPGQLSAVARAGDLNGDGVDDLVVGAYTAVAFGRSTASGRAFAVSGTKRGVVDLAAADASLFTVGGAFAGHRLGIGAAGAGDVNGDGRDDLLLGADSTAASNSDAAYVIFGGATGELDTADLGSRGYRIVGAPGSSTGYSVAPAGDVNHDGRADALVGGYGAGGAGSAWLVPGVADVTTLKANNAGGGSVITPANLDDTTRYVAVADLEPLTGATLGERFGRQVANVGDVDGNGAADLAVGADMAYRHGRTRAGEVTVALVPGAVPAAPTPIPTPGPTAEPTASPQPTPVAAVPTPTPAPKPKPAALSLAKRALTPDARGRLSLRLRCAATGSSCAARVTVKLAGGSRTVRVSMQPGKTTRVRVALTAKQRRTLRRHTRVTGKAVLTLTQPTGTTTTRTLTITVRGTAR</sequence>
<evidence type="ECO:0000313" key="8">
    <source>
        <dbReference type="Proteomes" id="UP000278962"/>
    </source>
</evidence>